<dbReference type="Pfam" id="PF13478">
    <property type="entry name" value="XdhC_C"/>
    <property type="match status" value="1"/>
</dbReference>
<gene>
    <name evidence="2" type="ORF">CKF48_20730</name>
</gene>
<accession>A0A248TN54</accession>
<dbReference type="EMBL" id="CP022983">
    <property type="protein sequence ID" value="ASV69520.1"/>
    <property type="molecule type" value="Genomic_DNA"/>
</dbReference>
<sequence>MNVQKKLPPFDAWLDAIDQQQAAVLMTITEASLSQKNYRICYLENQPPIGSFYDQALELAALSIAKEKLGQSNPQSESLMIQDENELDVDIFFDVFVPSPTLMVFGAGHDAIPVVKYAAECGMKTVVIDQRSLYNDEERFPHAERIIARPEDFSGCIRVTNRTYIVVMNHHIEKDKQTLKFALSSLAPYIGVLGPKSRRIKILDQLYLEGCHFTYTDLQRMHSPIGLDIGAVSSEEIAISIVAEVIAVRTRHKGGFLQGAEFIHQSS</sequence>
<dbReference type="InterPro" id="IPR052698">
    <property type="entry name" value="MoCofactor_Util/Proc"/>
</dbReference>
<evidence type="ECO:0000259" key="1">
    <source>
        <dbReference type="Pfam" id="PF13478"/>
    </source>
</evidence>
<dbReference type="Proteomes" id="UP000215137">
    <property type="component" value="Chromosome"/>
</dbReference>
<dbReference type="KEGG" id="bko:CKF48_20730"/>
<dbReference type="PANTHER" id="PTHR30388:SF6">
    <property type="entry name" value="XANTHINE DEHYDROGENASE SUBUNIT A-RELATED"/>
    <property type="match status" value="1"/>
</dbReference>
<proteinExistence type="predicted"/>
<keyword evidence="3" id="KW-1185">Reference proteome</keyword>
<dbReference type="InterPro" id="IPR027051">
    <property type="entry name" value="XdhC_Rossmann_dom"/>
</dbReference>
<protein>
    <recommendedName>
        <fullName evidence="1">XdhC Rossmann domain-containing protein</fullName>
    </recommendedName>
</protein>
<dbReference type="PANTHER" id="PTHR30388">
    <property type="entry name" value="ALDEHYDE OXIDOREDUCTASE MOLYBDENUM COFACTOR ASSEMBLY PROTEIN"/>
    <property type="match status" value="1"/>
</dbReference>
<dbReference type="AlphaFoldDB" id="A0A248TN54"/>
<evidence type="ECO:0000313" key="2">
    <source>
        <dbReference type="EMBL" id="ASV69520.1"/>
    </source>
</evidence>
<evidence type="ECO:0000313" key="3">
    <source>
        <dbReference type="Proteomes" id="UP000215137"/>
    </source>
</evidence>
<organism evidence="2 3">
    <name type="scientific">Cytobacillus kochii</name>
    <dbReference type="NCBI Taxonomy" id="859143"/>
    <lineage>
        <taxon>Bacteria</taxon>
        <taxon>Bacillati</taxon>
        <taxon>Bacillota</taxon>
        <taxon>Bacilli</taxon>
        <taxon>Bacillales</taxon>
        <taxon>Bacillaceae</taxon>
        <taxon>Cytobacillus</taxon>
    </lineage>
</organism>
<name>A0A248TN54_9BACI</name>
<dbReference type="Gene3D" id="3.40.50.720">
    <property type="entry name" value="NAD(P)-binding Rossmann-like Domain"/>
    <property type="match status" value="1"/>
</dbReference>
<feature type="domain" description="XdhC Rossmann" evidence="1">
    <location>
        <begin position="102"/>
        <end position="245"/>
    </location>
</feature>
<reference evidence="2 3" key="1">
    <citation type="submission" date="2017-08" db="EMBL/GenBank/DDBJ databases">
        <title>Complete Genome Sequence of Bacillus kochii Oregon-R-modENCODE STRAIN BDGP4, isolated from Drosophila melanogaster gut.</title>
        <authorList>
            <person name="Wan K.H."/>
            <person name="Yu C."/>
            <person name="Park S."/>
            <person name="Hammonds A.S."/>
            <person name="Booth B.W."/>
            <person name="Celniker S.E."/>
        </authorList>
    </citation>
    <scope>NUCLEOTIDE SEQUENCE [LARGE SCALE GENOMIC DNA]</scope>
    <source>
        <strain evidence="2 3">BDGP4</strain>
    </source>
</reference>